<feature type="compositionally biased region" description="Polar residues" evidence="2">
    <location>
        <begin position="60"/>
        <end position="72"/>
    </location>
</feature>
<evidence type="ECO:0000256" key="2">
    <source>
        <dbReference type="SAM" id="MobiDB-lite"/>
    </source>
</evidence>
<accession>A0ABD3D3Q6</accession>
<gene>
    <name evidence="4" type="ORF">CASFOL_020728</name>
</gene>
<reference evidence="5" key="1">
    <citation type="journal article" date="2024" name="IScience">
        <title>Strigolactones Initiate the Formation of Haustorium-like Structures in Castilleja.</title>
        <authorList>
            <person name="Buerger M."/>
            <person name="Peterson D."/>
            <person name="Chory J."/>
        </authorList>
    </citation>
    <scope>NUCLEOTIDE SEQUENCE [LARGE SCALE GENOMIC DNA]</scope>
</reference>
<evidence type="ECO:0000313" key="4">
    <source>
        <dbReference type="EMBL" id="KAL3636181.1"/>
    </source>
</evidence>
<dbReference type="Pfam" id="PF20167">
    <property type="entry name" value="Transposase_32"/>
    <property type="match status" value="1"/>
</dbReference>
<protein>
    <recommendedName>
        <fullName evidence="3">Putative plant transposon protein domain-containing protein</fullName>
    </recommendedName>
</protein>
<keyword evidence="5" id="KW-1185">Reference proteome</keyword>
<organism evidence="4 5">
    <name type="scientific">Castilleja foliolosa</name>
    <dbReference type="NCBI Taxonomy" id="1961234"/>
    <lineage>
        <taxon>Eukaryota</taxon>
        <taxon>Viridiplantae</taxon>
        <taxon>Streptophyta</taxon>
        <taxon>Embryophyta</taxon>
        <taxon>Tracheophyta</taxon>
        <taxon>Spermatophyta</taxon>
        <taxon>Magnoliopsida</taxon>
        <taxon>eudicotyledons</taxon>
        <taxon>Gunneridae</taxon>
        <taxon>Pentapetalae</taxon>
        <taxon>asterids</taxon>
        <taxon>lamiids</taxon>
        <taxon>Lamiales</taxon>
        <taxon>Orobanchaceae</taxon>
        <taxon>Pedicularideae</taxon>
        <taxon>Castillejinae</taxon>
        <taxon>Castilleja</taxon>
    </lineage>
</organism>
<feature type="region of interest" description="Disordered" evidence="2">
    <location>
        <begin position="514"/>
        <end position="595"/>
    </location>
</feature>
<feature type="compositionally biased region" description="Basic residues" evidence="2">
    <location>
        <begin position="560"/>
        <end position="577"/>
    </location>
</feature>
<feature type="region of interest" description="Disordered" evidence="2">
    <location>
        <begin position="117"/>
        <end position="162"/>
    </location>
</feature>
<feature type="compositionally biased region" description="Acidic residues" evidence="2">
    <location>
        <begin position="128"/>
        <end position="141"/>
    </location>
</feature>
<feature type="domain" description="Putative plant transposon protein" evidence="3">
    <location>
        <begin position="258"/>
        <end position="423"/>
    </location>
</feature>
<evidence type="ECO:0000256" key="1">
    <source>
        <dbReference type="SAM" id="Coils"/>
    </source>
</evidence>
<dbReference type="EMBL" id="JAVIJP010000027">
    <property type="protein sequence ID" value="KAL3636181.1"/>
    <property type="molecule type" value="Genomic_DNA"/>
</dbReference>
<feature type="coiled-coil region" evidence="1">
    <location>
        <begin position="485"/>
        <end position="512"/>
    </location>
</feature>
<keyword evidence="1" id="KW-0175">Coiled coil</keyword>
<evidence type="ECO:0000313" key="5">
    <source>
        <dbReference type="Proteomes" id="UP001632038"/>
    </source>
</evidence>
<feature type="compositionally biased region" description="Low complexity" evidence="2">
    <location>
        <begin position="142"/>
        <end position="157"/>
    </location>
</feature>
<feature type="compositionally biased region" description="Acidic residues" evidence="2">
    <location>
        <begin position="1"/>
        <end position="19"/>
    </location>
</feature>
<dbReference type="AlphaFoldDB" id="A0ABD3D3Q6"/>
<evidence type="ECO:0000259" key="3">
    <source>
        <dbReference type="Pfam" id="PF20167"/>
    </source>
</evidence>
<dbReference type="Proteomes" id="UP001632038">
    <property type="component" value="Unassembled WGS sequence"/>
</dbReference>
<dbReference type="InterPro" id="IPR046796">
    <property type="entry name" value="Transposase_32_dom"/>
</dbReference>
<feature type="compositionally biased region" description="Low complexity" evidence="2">
    <location>
        <begin position="88"/>
        <end position="104"/>
    </location>
</feature>
<sequence>MNLVDEENVQTDSDDEDYVPPESLKGSSFIPDLTPEEIEAINAIAGTPPDPPSAVVSPSLAQDNPTSSSPSIPHTDFFSEENTAPPQSFDYVSDSSSAESSDWDGPLANYVIKRREKKSGSQFVKSSDDEDSDNSEDEDFDANAASNAASTSDSSDSSFEEADAAKVLTSMPIEQSPPSDDVDKIIDDYESDAADENDVNIAAIAAHSNKFLTAAAEVKFADLMERSMIDEKCIMIDVFKKQNLIDFFESKGMRATVTTALPFVREIVCEFYANLLPQVSNKNSVSYGRAYVRGHIYSFTPERINLMMGTDDYQGTSAVDDMDEAINFLTRGKVISKWQEKLSAAKLTSMYSVLHKIAVLNWLPSKNSTIVTRPQAQLLFRLGTGIKFNFGQMVFDCVTKLAQPNSGSSLIFPSTIFNMLESQKPVAWGSDVFTGDPGFFTIRTHLLQGDRVCDLPWVDRRRNISEGGVGSSASNMASNFCQFSRSEVEAHITRLEAQKKDLQLMIDALKASLLPSGQGGENEEAEADEEADNVADIAGNLSDKEAVSEEELEAAFERIRKGKGKMHKKSKGKRVAKRAAEEETPLRRSSRPRKN</sequence>
<feature type="compositionally biased region" description="Acidic residues" evidence="2">
    <location>
        <begin position="521"/>
        <end position="533"/>
    </location>
</feature>
<proteinExistence type="predicted"/>
<comment type="caution">
    <text evidence="4">The sequence shown here is derived from an EMBL/GenBank/DDBJ whole genome shotgun (WGS) entry which is preliminary data.</text>
</comment>
<feature type="region of interest" description="Disordered" evidence="2">
    <location>
        <begin position="1"/>
        <end position="105"/>
    </location>
</feature>
<name>A0ABD3D3Q6_9LAMI</name>